<dbReference type="HOGENOM" id="CLU_3249606_0_0_9"/>
<evidence type="ECO:0000313" key="1">
    <source>
        <dbReference type="EMBL" id="EEG29233.1"/>
    </source>
</evidence>
<evidence type="ECO:0000313" key="2">
    <source>
        <dbReference type="Proteomes" id="UP000003340"/>
    </source>
</evidence>
<accession>C0EGY0</accession>
<organism evidence="1 2">
    <name type="scientific">[Clostridium] methylpentosum DSM 5476</name>
    <dbReference type="NCBI Taxonomy" id="537013"/>
    <lineage>
        <taxon>Bacteria</taxon>
        <taxon>Bacillati</taxon>
        <taxon>Bacillota</taxon>
        <taxon>Clostridia</taxon>
        <taxon>Eubacteriales</taxon>
        <taxon>Oscillospiraceae</taxon>
        <taxon>Oscillospiraceae incertae sedis</taxon>
    </lineage>
</organism>
<reference evidence="1 2" key="1">
    <citation type="submission" date="2009-01" db="EMBL/GenBank/DDBJ databases">
        <authorList>
            <person name="Fulton L."/>
            <person name="Clifton S."/>
            <person name="Fulton B."/>
            <person name="Xu J."/>
            <person name="Minx P."/>
            <person name="Pepin K.H."/>
            <person name="Johnson M."/>
            <person name="Bhonagiri V."/>
            <person name="Nash W.E."/>
            <person name="Mardis E.R."/>
            <person name="Wilson R.K."/>
        </authorList>
    </citation>
    <scope>NUCLEOTIDE SEQUENCE [LARGE SCALE GENOMIC DNA]</scope>
    <source>
        <strain evidence="1 2">DSM 5476</strain>
    </source>
</reference>
<protein>
    <submittedName>
        <fullName evidence="1">Uncharacterized protein</fullName>
    </submittedName>
</protein>
<gene>
    <name evidence="1" type="ORF">CLOSTMETH_03124</name>
</gene>
<reference evidence="1 2" key="2">
    <citation type="submission" date="2009-02" db="EMBL/GenBank/DDBJ databases">
        <title>Draft genome sequence of Clostridium methylpentosum (DSM 5476).</title>
        <authorList>
            <person name="Sudarsanam P."/>
            <person name="Ley R."/>
            <person name="Guruge J."/>
            <person name="Turnbaugh P.J."/>
            <person name="Mahowald M."/>
            <person name="Liep D."/>
            <person name="Gordon J."/>
        </authorList>
    </citation>
    <scope>NUCLEOTIDE SEQUENCE [LARGE SCALE GENOMIC DNA]</scope>
    <source>
        <strain evidence="1 2">DSM 5476</strain>
    </source>
</reference>
<keyword evidence="2" id="KW-1185">Reference proteome</keyword>
<name>C0EGY0_9FIRM</name>
<sequence length="42" mass="4516">MAAFGLISVGPPASKRQKEFFSVHPLLSLLNRGHGVSFAGYK</sequence>
<proteinExistence type="predicted"/>
<dbReference type="Proteomes" id="UP000003340">
    <property type="component" value="Unassembled WGS sequence"/>
</dbReference>
<dbReference type="AlphaFoldDB" id="C0EGY0"/>
<dbReference type="EMBL" id="ACEC01000113">
    <property type="protein sequence ID" value="EEG29233.1"/>
    <property type="molecule type" value="Genomic_DNA"/>
</dbReference>
<comment type="caution">
    <text evidence="1">The sequence shown here is derived from an EMBL/GenBank/DDBJ whole genome shotgun (WGS) entry which is preliminary data.</text>
</comment>